<accession>A0A3N1NVM1</accession>
<organism evidence="1 2">
    <name type="scientific">Marinimicrobium koreense</name>
    <dbReference type="NCBI Taxonomy" id="306545"/>
    <lineage>
        <taxon>Bacteria</taxon>
        <taxon>Pseudomonadati</taxon>
        <taxon>Pseudomonadota</taxon>
        <taxon>Gammaproteobacteria</taxon>
        <taxon>Cellvibrionales</taxon>
        <taxon>Cellvibrionaceae</taxon>
        <taxon>Marinimicrobium</taxon>
    </lineage>
</organism>
<comment type="caution">
    <text evidence="1">The sequence shown here is derived from an EMBL/GenBank/DDBJ whole genome shotgun (WGS) entry which is preliminary data.</text>
</comment>
<dbReference type="InterPro" id="IPR007215">
    <property type="entry name" value="Sulphur_relay_TusB/DsrH"/>
</dbReference>
<dbReference type="Proteomes" id="UP000273643">
    <property type="component" value="Unassembled WGS sequence"/>
</dbReference>
<evidence type="ECO:0000313" key="1">
    <source>
        <dbReference type="EMBL" id="ROQ20245.1"/>
    </source>
</evidence>
<keyword evidence="2" id="KW-1185">Reference proteome</keyword>
<dbReference type="InterPro" id="IPR027396">
    <property type="entry name" value="DsrEFH-like"/>
</dbReference>
<dbReference type="EMBL" id="RJUK01000001">
    <property type="protein sequence ID" value="ROQ20245.1"/>
    <property type="molecule type" value="Genomic_DNA"/>
</dbReference>
<dbReference type="SUPFAM" id="SSF75169">
    <property type="entry name" value="DsrEFH-like"/>
    <property type="match status" value="1"/>
</dbReference>
<dbReference type="Pfam" id="PF04077">
    <property type="entry name" value="DsrH"/>
    <property type="match status" value="1"/>
</dbReference>
<sequence length="102" mass="11243">MSTLHTVNKSPFEHRTLRACLDVCQPGDAVLLIEDGVYGALPASPEASALNDLHERQIEVYALEADLKARGLMERIANGVSISDYEKFVALSVAHNTIQSWY</sequence>
<dbReference type="AlphaFoldDB" id="A0A3N1NVM1"/>
<proteinExistence type="predicted"/>
<protein>
    <submittedName>
        <fullName evidence="1">tRNA 2-thiouridine synthesizing protein B</fullName>
    </submittedName>
</protein>
<dbReference type="NCBIfam" id="TIGR03011">
    <property type="entry name" value="sulf_tusB_dsrH"/>
    <property type="match status" value="1"/>
</dbReference>
<name>A0A3N1NVM1_9GAMM</name>
<dbReference type="PANTHER" id="PTHR37526:SF1">
    <property type="entry name" value="PROTEIN TUSB"/>
    <property type="match status" value="1"/>
</dbReference>
<gene>
    <name evidence="1" type="ORF">EDC38_0846</name>
</gene>
<dbReference type="GO" id="GO:0002143">
    <property type="term" value="P:tRNA wobble position uridine thiolation"/>
    <property type="evidence" value="ECO:0007669"/>
    <property type="project" value="InterPro"/>
</dbReference>
<evidence type="ECO:0000313" key="2">
    <source>
        <dbReference type="Proteomes" id="UP000273643"/>
    </source>
</evidence>
<reference evidence="1 2" key="1">
    <citation type="submission" date="2018-11" db="EMBL/GenBank/DDBJ databases">
        <title>Genomic Encyclopedia of Type Strains, Phase IV (KMG-IV): sequencing the most valuable type-strain genomes for metagenomic binning, comparative biology and taxonomic classification.</title>
        <authorList>
            <person name="Goeker M."/>
        </authorList>
    </citation>
    <scope>NUCLEOTIDE SEQUENCE [LARGE SCALE GENOMIC DNA]</scope>
    <source>
        <strain evidence="1 2">DSM 16974</strain>
    </source>
</reference>
<dbReference type="OrthoDB" id="9795117at2"/>
<dbReference type="GO" id="GO:1990228">
    <property type="term" value="C:sulfurtransferase complex"/>
    <property type="evidence" value="ECO:0007669"/>
    <property type="project" value="TreeGrafter"/>
</dbReference>
<dbReference type="RefSeq" id="WP_123637434.1">
    <property type="nucleotide sequence ID" value="NZ_RJUK01000001.1"/>
</dbReference>
<dbReference type="PANTHER" id="PTHR37526">
    <property type="entry name" value="PROTEIN TUSB"/>
    <property type="match status" value="1"/>
</dbReference>
<dbReference type="Gene3D" id="3.40.1260.10">
    <property type="entry name" value="DsrEFH-like"/>
    <property type="match status" value="1"/>
</dbReference>